<dbReference type="SMART" id="SM00175">
    <property type="entry name" value="RAB"/>
    <property type="match status" value="1"/>
</dbReference>
<dbReference type="PANTHER" id="PTHR47977">
    <property type="entry name" value="RAS-RELATED PROTEIN RAB"/>
    <property type="match status" value="1"/>
</dbReference>
<dbReference type="Proteomes" id="UP000683925">
    <property type="component" value="Unassembled WGS sequence"/>
</dbReference>
<comment type="caution">
    <text evidence="3">The sequence shown here is derived from an EMBL/GenBank/DDBJ whole genome shotgun (WGS) entry which is preliminary data.</text>
</comment>
<sequence length="199" mass="23208">MNQIQSYKGNLDIKRSYFSRRQQGREDKLFYSNNQECCSKIALIYNWIDCVQGVNNKSKNLGHRYDIFDLAGSEKYKSLTSNHFHQSQGALLFYDLTDLYSYENLQYWLKDIYNNADDRIVIIIVGNKLDLIHDGVELRCIAQEKVQQFCKAKNLLYCEISTKTGEGINELIDQLAQNVQARKVSQDVLQQRPRQNCCT</sequence>
<keyword evidence="2" id="KW-0342">GTP-binding</keyword>
<evidence type="ECO:0000313" key="4">
    <source>
        <dbReference type="Proteomes" id="UP000683925"/>
    </source>
</evidence>
<dbReference type="Pfam" id="PF00071">
    <property type="entry name" value="Ras"/>
    <property type="match status" value="1"/>
</dbReference>
<dbReference type="PROSITE" id="PS51421">
    <property type="entry name" value="RAS"/>
    <property type="match status" value="1"/>
</dbReference>
<dbReference type="GO" id="GO:0003924">
    <property type="term" value="F:GTPase activity"/>
    <property type="evidence" value="ECO:0007669"/>
    <property type="project" value="InterPro"/>
</dbReference>
<dbReference type="InterPro" id="IPR001806">
    <property type="entry name" value="Small_GTPase"/>
</dbReference>
<dbReference type="AlphaFoldDB" id="A0A8S1X6Z9"/>
<proteinExistence type="predicted"/>
<gene>
    <name evidence="3" type="ORF">POCTA_138.1.T1070002</name>
</gene>
<name>A0A8S1X6Z9_PAROT</name>
<dbReference type="PROSITE" id="PS51419">
    <property type="entry name" value="RAB"/>
    <property type="match status" value="1"/>
</dbReference>
<dbReference type="CDD" id="cd00154">
    <property type="entry name" value="Rab"/>
    <property type="match status" value="1"/>
</dbReference>
<dbReference type="GO" id="GO:0005525">
    <property type="term" value="F:GTP binding"/>
    <property type="evidence" value="ECO:0007669"/>
    <property type="project" value="UniProtKB-KW"/>
</dbReference>
<organism evidence="3 4">
    <name type="scientific">Paramecium octaurelia</name>
    <dbReference type="NCBI Taxonomy" id="43137"/>
    <lineage>
        <taxon>Eukaryota</taxon>
        <taxon>Sar</taxon>
        <taxon>Alveolata</taxon>
        <taxon>Ciliophora</taxon>
        <taxon>Intramacronucleata</taxon>
        <taxon>Oligohymenophorea</taxon>
        <taxon>Peniculida</taxon>
        <taxon>Parameciidae</taxon>
        <taxon>Paramecium</taxon>
    </lineage>
</organism>
<protein>
    <recommendedName>
        <fullName evidence="5">Rab-family small GTPase</fullName>
    </recommendedName>
</protein>
<evidence type="ECO:0000313" key="3">
    <source>
        <dbReference type="EMBL" id="CAD8194496.1"/>
    </source>
</evidence>
<dbReference type="EMBL" id="CAJJDP010000107">
    <property type="protein sequence ID" value="CAD8194496.1"/>
    <property type="molecule type" value="Genomic_DNA"/>
</dbReference>
<keyword evidence="1" id="KW-0547">Nucleotide-binding</keyword>
<keyword evidence="4" id="KW-1185">Reference proteome</keyword>
<dbReference type="InterPro" id="IPR005225">
    <property type="entry name" value="Small_GTP-bd"/>
</dbReference>
<accession>A0A8S1X6Z9</accession>
<dbReference type="OrthoDB" id="28034at2759"/>
<dbReference type="NCBIfam" id="TIGR00231">
    <property type="entry name" value="small_GTP"/>
    <property type="match status" value="1"/>
</dbReference>
<dbReference type="SMART" id="SM00173">
    <property type="entry name" value="RAS"/>
    <property type="match status" value="1"/>
</dbReference>
<evidence type="ECO:0000256" key="2">
    <source>
        <dbReference type="ARBA" id="ARBA00023134"/>
    </source>
</evidence>
<evidence type="ECO:0000256" key="1">
    <source>
        <dbReference type="ARBA" id="ARBA00022741"/>
    </source>
</evidence>
<evidence type="ECO:0008006" key="5">
    <source>
        <dbReference type="Google" id="ProtNLM"/>
    </source>
</evidence>
<dbReference type="OMA" id="GVELRCI"/>
<dbReference type="InterPro" id="IPR050227">
    <property type="entry name" value="Rab"/>
</dbReference>
<reference evidence="3" key="1">
    <citation type="submission" date="2021-01" db="EMBL/GenBank/DDBJ databases">
        <authorList>
            <consortium name="Genoscope - CEA"/>
            <person name="William W."/>
        </authorList>
    </citation>
    <scope>NUCLEOTIDE SEQUENCE</scope>
</reference>